<dbReference type="Proteomes" id="UP000228886">
    <property type="component" value="Unassembled WGS sequence"/>
</dbReference>
<evidence type="ECO:0000313" key="2">
    <source>
        <dbReference type="Proteomes" id="UP000228886"/>
    </source>
</evidence>
<evidence type="ECO:0000313" key="1">
    <source>
        <dbReference type="EMBL" id="PIV63596.1"/>
    </source>
</evidence>
<name>A0A2M7E780_9BACT</name>
<protein>
    <submittedName>
        <fullName evidence="1">Uncharacterized protein</fullName>
    </submittedName>
</protein>
<comment type="caution">
    <text evidence="1">The sequence shown here is derived from an EMBL/GenBank/DDBJ whole genome shotgun (WGS) entry which is preliminary data.</text>
</comment>
<dbReference type="AlphaFoldDB" id="A0A2M7E780"/>
<proteinExistence type="predicted"/>
<dbReference type="EMBL" id="PETL01000316">
    <property type="protein sequence ID" value="PIV63596.1"/>
    <property type="molecule type" value="Genomic_DNA"/>
</dbReference>
<organism evidence="1 2">
    <name type="scientific">bacterium (Candidatus Ratteibacteria) CG01_land_8_20_14_3_00_40_19</name>
    <dbReference type="NCBI Taxonomy" id="2014290"/>
    <lineage>
        <taxon>Bacteria</taxon>
        <taxon>Candidatus Ratteibacteria</taxon>
    </lineage>
</organism>
<gene>
    <name evidence="1" type="ORF">COS11_06595</name>
</gene>
<accession>A0A2M7E780</accession>
<sequence>MVIVQLPRHEDTKRSNMDFKPLSEKEEFIAKKIVDAAYTVHKKSNFNEPLIKNGIKKIIL</sequence>
<reference evidence="2" key="1">
    <citation type="submission" date="2017-09" db="EMBL/GenBank/DDBJ databases">
        <title>Depth-based differentiation of microbial function through sediment-hosted aquifers and enrichment of novel symbionts in the deep terrestrial subsurface.</title>
        <authorList>
            <person name="Probst A.J."/>
            <person name="Ladd B."/>
            <person name="Jarett J.K."/>
            <person name="Geller-Mcgrath D.E."/>
            <person name="Sieber C.M.K."/>
            <person name="Emerson J.B."/>
            <person name="Anantharaman K."/>
            <person name="Thomas B.C."/>
            <person name="Malmstrom R."/>
            <person name="Stieglmeier M."/>
            <person name="Klingl A."/>
            <person name="Woyke T."/>
            <person name="Ryan C.M."/>
            <person name="Banfield J.F."/>
        </authorList>
    </citation>
    <scope>NUCLEOTIDE SEQUENCE [LARGE SCALE GENOMIC DNA]</scope>
</reference>